<gene>
    <name evidence="2" type="ORF">BT96DRAFT_1009042</name>
</gene>
<evidence type="ECO:0000313" key="3">
    <source>
        <dbReference type="Proteomes" id="UP000799118"/>
    </source>
</evidence>
<reference evidence="2" key="1">
    <citation type="journal article" date="2019" name="Environ. Microbiol.">
        <title>Fungal ecological strategies reflected in gene transcription - a case study of two litter decomposers.</title>
        <authorList>
            <person name="Barbi F."/>
            <person name="Kohler A."/>
            <person name="Barry K."/>
            <person name="Baskaran P."/>
            <person name="Daum C."/>
            <person name="Fauchery L."/>
            <person name="Ihrmark K."/>
            <person name="Kuo A."/>
            <person name="LaButti K."/>
            <person name="Lipzen A."/>
            <person name="Morin E."/>
            <person name="Grigoriev I.V."/>
            <person name="Henrissat B."/>
            <person name="Lindahl B."/>
            <person name="Martin F."/>
        </authorList>
    </citation>
    <scope>NUCLEOTIDE SEQUENCE</scope>
    <source>
        <strain evidence="2">JB14</strain>
    </source>
</reference>
<dbReference type="AlphaFoldDB" id="A0A6A4GDM7"/>
<evidence type="ECO:0000256" key="1">
    <source>
        <dbReference type="SAM" id="MobiDB-lite"/>
    </source>
</evidence>
<protein>
    <submittedName>
        <fullName evidence="2">Uncharacterized protein</fullName>
    </submittedName>
</protein>
<evidence type="ECO:0000313" key="2">
    <source>
        <dbReference type="EMBL" id="KAE9383550.1"/>
    </source>
</evidence>
<dbReference type="OrthoDB" id="2362516at2759"/>
<proteinExistence type="predicted"/>
<dbReference type="Proteomes" id="UP000799118">
    <property type="component" value="Unassembled WGS sequence"/>
</dbReference>
<feature type="region of interest" description="Disordered" evidence="1">
    <location>
        <begin position="261"/>
        <end position="297"/>
    </location>
</feature>
<name>A0A6A4GDM7_9AGAR</name>
<sequence>MSLSQITPLHRLAIESPSDLVQYGDSTLSLVPGNAQETRYRSDAKAIGSRGYYSNHGEIKSREVCEDSDLYSSTGTFEALNGGTLNGGTCRFLIFKTSSSYPDPSTSSMMLNSHQFFSYGDSTQPSNPTSSAICSCCPRQSNIINFSYGSLTWRSYSSIRKLSSAQHPPHTDLLWRSVCHSTATSLRHSMSVTRRRVGPAELFPLRTTFVGGVAVGGTAMIPFGQTTPLNPAGSCPANPTGLIANGVQLYQSWSGSSGAAPPAASSSVATAPAPSSATAADNSAATSSSSTSTSGFALSNGQQAQASNAQFATLTTSSSCTSGQDACVNGGFAQCVNGSKCRKVVHGKGSESTL</sequence>
<organism evidence="2 3">
    <name type="scientific">Gymnopus androsaceus JB14</name>
    <dbReference type="NCBI Taxonomy" id="1447944"/>
    <lineage>
        <taxon>Eukaryota</taxon>
        <taxon>Fungi</taxon>
        <taxon>Dikarya</taxon>
        <taxon>Basidiomycota</taxon>
        <taxon>Agaricomycotina</taxon>
        <taxon>Agaricomycetes</taxon>
        <taxon>Agaricomycetidae</taxon>
        <taxon>Agaricales</taxon>
        <taxon>Marasmiineae</taxon>
        <taxon>Omphalotaceae</taxon>
        <taxon>Gymnopus</taxon>
    </lineage>
</organism>
<accession>A0A6A4GDM7</accession>
<keyword evidence="3" id="KW-1185">Reference proteome</keyword>
<dbReference type="EMBL" id="ML770415">
    <property type="protein sequence ID" value="KAE9383550.1"/>
    <property type="molecule type" value="Genomic_DNA"/>
</dbReference>